<dbReference type="PANTHER" id="PTHR47435:SF10">
    <property type="entry name" value="TIP ELONGATION ABERRANT PROTEIN 3"/>
    <property type="match status" value="1"/>
</dbReference>
<dbReference type="EMBL" id="MU854136">
    <property type="protein sequence ID" value="KAK3933559.1"/>
    <property type="molecule type" value="Genomic_DNA"/>
</dbReference>
<dbReference type="InterPro" id="IPR011043">
    <property type="entry name" value="Gal_Oxase/kelch_b-propeller"/>
</dbReference>
<keyword evidence="2" id="KW-0408">Iron</keyword>
<sequence>MAEIAAGALVAEQVVATGVEAAAAVAIARPTQPLRASLTRVAKASTEDTSLDLARSHHTVTVIGNKAHIFGGQRPDGTLCSTDVHAIALSADGEVGAQYACYPAFPLQDAATGEIQVPAPRSRHAACARGKFVVIHGGCDGSGTPVEEDACLWLWDSESLKWTKVRGETQIGTILSSRHDHNIFVDEQQDMLLLHGGRVRSGSDGDCSPVTTETWLYDFNALAWTTLLPSPAPAMNAAFTDTTLFIVSQDGDSSGKSMSGAVHYLRLGTSATEREKPDALLWQTVSFPINPLTPGPQPRMGGAFKPVSTGLGRNYLVYLFGCEAGGSNDEKQSLYSDIWSLQLPAHGLTAAAAKDAIRDRLPGMGSGEFSWAEVEIVPTEQTEHEGKVHPGPTAFFGADACLDGKGVVLWGGLNAKGEKEADGWMLRVL</sequence>
<dbReference type="PANTHER" id="PTHR47435">
    <property type="entry name" value="KELCH REPEAT PROTEIN (AFU_ORTHOLOGUE AFUA_5G12780)"/>
    <property type="match status" value="1"/>
</dbReference>
<evidence type="ECO:0000256" key="2">
    <source>
        <dbReference type="ARBA" id="ARBA00023004"/>
    </source>
</evidence>
<evidence type="ECO:0000313" key="3">
    <source>
        <dbReference type="EMBL" id="KAK3933559.1"/>
    </source>
</evidence>
<gene>
    <name evidence="3" type="ORF">QBC46DRAFT_433049</name>
</gene>
<evidence type="ECO:0000256" key="1">
    <source>
        <dbReference type="ARBA" id="ARBA00022737"/>
    </source>
</evidence>
<dbReference type="SUPFAM" id="SSF50965">
    <property type="entry name" value="Galactose oxidase, central domain"/>
    <property type="match status" value="1"/>
</dbReference>
<proteinExistence type="predicted"/>
<comment type="caution">
    <text evidence="3">The sequence shown here is derived from an EMBL/GenBank/DDBJ whole genome shotgun (WGS) entry which is preliminary data.</text>
</comment>
<protein>
    <submittedName>
        <fullName evidence="3">Kelch domain-containing protein</fullName>
    </submittedName>
</protein>
<accession>A0AAN6RY96</accession>
<keyword evidence="1" id="KW-0677">Repeat</keyword>
<dbReference type="Proteomes" id="UP001303473">
    <property type="component" value="Unassembled WGS sequence"/>
</dbReference>
<organism evidence="3 4">
    <name type="scientific">Diplogelasinospora grovesii</name>
    <dbReference type="NCBI Taxonomy" id="303347"/>
    <lineage>
        <taxon>Eukaryota</taxon>
        <taxon>Fungi</taxon>
        <taxon>Dikarya</taxon>
        <taxon>Ascomycota</taxon>
        <taxon>Pezizomycotina</taxon>
        <taxon>Sordariomycetes</taxon>
        <taxon>Sordariomycetidae</taxon>
        <taxon>Sordariales</taxon>
        <taxon>Diplogelasinosporaceae</taxon>
        <taxon>Diplogelasinospora</taxon>
    </lineage>
</organism>
<dbReference type="InterPro" id="IPR015915">
    <property type="entry name" value="Kelch-typ_b-propeller"/>
</dbReference>
<dbReference type="GO" id="GO:0019760">
    <property type="term" value="P:glucosinolate metabolic process"/>
    <property type="evidence" value="ECO:0007669"/>
    <property type="project" value="UniProtKB-ARBA"/>
</dbReference>
<dbReference type="Pfam" id="PF24681">
    <property type="entry name" value="Kelch_KLHDC2_KLHL20_DRC7"/>
    <property type="match status" value="1"/>
</dbReference>
<name>A0AAN6RY96_9PEZI</name>
<keyword evidence="4" id="KW-1185">Reference proteome</keyword>
<evidence type="ECO:0000313" key="4">
    <source>
        <dbReference type="Proteomes" id="UP001303473"/>
    </source>
</evidence>
<reference evidence="4" key="1">
    <citation type="journal article" date="2023" name="Mol. Phylogenet. Evol.">
        <title>Genome-scale phylogeny and comparative genomics of the fungal order Sordariales.</title>
        <authorList>
            <person name="Hensen N."/>
            <person name="Bonometti L."/>
            <person name="Westerberg I."/>
            <person name="Brannstrom I.O."/>
            <person name="Guillou S."/>
            <person name="Cros-Aarteil S."/>
            <person name="Calhoun S."/>
            <person name="Haridas S."/>
            <person name="Kuo A."/>
            <person name="Mondo S."/>
            <person name="Pangilinan J."/>
            <person name="Riley R."/>
            <person name="LaButti K."/>
            <person name="Andreopoulos B."/>
            <person name="Lipzen A."/>
            <person name="Chen C."/>
            <person name="Yan M."/>
            <person name="Daum C."/>
            <person name="Ng V."/>
            <person name="Clum A."/>
            <person name="Steindorff A."/>
            <person name="Ohm R.A."/>
            <person name="Martin F."/>
            <person name="Silar P."/>
            <person name="Natvig D.O."/>
            <person name="Lalanne C."/>
            <person name="Gautier V."/>
            <person name="Ament-Velasquez S.L."/>
            <person name="Kruys A."/>
            <person name="Hutchinson M.I."/>
            <person name="Powell A.J."/>
            <person name="Barry K."/>
            <person name="Miller A.N."/>
            <person name="Grigoriev I.V."/>
            <person name="Debuchy R."/>
            <person name="Gladieux P."/>
            <person name="Hiltunen Thoren M."/>
            <person name="Johannesson H."/>
        </authorList>
    </citation>
    <scope>NUCLEOTIDE SEQUENCE [LARGE SCALE GENOMIC DNA]</scope>
    <source>
        <strain evidence="4">CBS 340.73</strain>
    </source>
</reference>
<dbReference type="AlphaFoldDB" id="A0AAN6RY96"/>
<dbReference type="Gene3D" id="2.120.10.80">
    <property type="entry name" value="Kelch-type beta propeller"/>
    <property type="match status" value="1"/>
</dbReference>